<dbReference type="Gene3D" id="1.10.510.10">
    <property type="entry name" value="Transferase(Phosphotransferase) domain 1"/>
    <property type="match status" value="1"/>
</dbReference>
<feature type="region of interest" description="Disordered" evidence="1">
    <location>
        <begin position="297"/>
        <end position="348"/>
    </location>
</feature>
<organism evidence="3 4">
    <name type="scientific">Alkalimonas collagenimarina</name>
    <dbReference type="NCBI Taxonomy" id="400390"/>
    <lineage>
        <taxon>Bacteria</taxon>
        <taxon>Pseudomonadati</taxon>
        <taxon>Pseudomonadota</taxon>
        <taxon>Gammaproteobacteria</taxon>
        <taxon>Alkalimonas</taxon>
    </lineage>
</organism>
<dbReference type="Pfam" id="PF03781">
    <property type="entry name" value="FGE-sulfatase"/>
    <property type="match status" value="1"/>
</dbReference>
<dbReference type="Gene3D" id="3.90.1580.10">
    <property type="entry name" value="paralog of FGE (formylglycine-generating enzyme)"/>
    <property type="match status" value="1"/>
</dbReference>
<dbReference type="RefSeq" id="WP_305891890.1">
    <property type="nucleotide sequence ID" value="NZ_JAUZVZ010000001.1"/>
</dbReference>
<comment type="caution">
    <text evidence="3">The sequence shown here is derived from an EMBL/GenBank/DDBJ whole genome shotgun (WGS) entry which is preliminary data.</text>
</comment>
<sequence length="638" mass="70737">MRTTENRVPLSTGAPIHNYSVVKAISSDDISICYQALSSTSNRLVILNEFFPATLATRHSSFRDINLMDPDKASTLQDSIQNFERVTELLIDCEHPNLHRTIACLAHGGTVLSVHEKVDLPSLAEFTQQRQSPILSEAEIRQLLLPILHGLQQLHSKGILHLGIHPQHILLEELAAPVLTHFCQAQCIGSNSSLAAVLSLESVSAFLAQELLSKKSELTPASDIYALGMMLYYLMTGLELPLAQDRLNAILEHEPDPLPPLLKQTTAYSHSLHNLVEACVALRQKDRPQSVAEVLAKLDKPANSPTTRPASGTEANQPGMAQSKHAKAPQPARTADVQHATETLESPKRTPHLQYGAIATAACLLITVTYVFSKPSSEDQQLLSQHHSMERLAQLETQRLNDIRQLYQLVSIPAGQFSMGCTGIDCPAAEVPARTIEVTAFQMMAHQVTFAMWDACVEQGGCTHRPRDEGWGRSSRPVINVSYEDIVLEFIPWLNQASRQTFRLPSEVEWEYAAKAGSQSAYQFGENIRCEHARFGRRSGGECSTQLDGTSSVMSFEANAFGLHDIHGNVWEWTQDCWNADYQQAAATQEPRLTGNCVRRVQRGGAWLSTPAELTVTYRNSHDAKLRHRNNGFRLLLE</sequence>
<dbReference type="SUPFAM" id="SSF56112">
    <property type="entry name" value="Protein kinase-like (PK-like)"/>
    <property type="match status" value="1"/>
</dbReference>
<evidence type="ECO:0000313" key="3">
    <source>
        <dbReference type="EMBL" id="MDP4534617.1"/>
    </source>
</evidence>
<dbReference type="InterPro" id="IPR005532">
    <property type="entry name" value="SUMF_dom"/>
</dbReference>
<dbReference type="InterPro" id="IPR016187">
    <property type="entry name" value="CTDL_fold"/>
</dbReference>
<evidence type="ECO:0000256" key="1">
    <source>
        <dbReference type="SAM" id="MobiDB-lite"/>
    </source>
</evidence>
<keyword evidence="4" id="KW-1185">Reference proteome</keyword>
<feature type="domain" description="Protein kinase" evidence="2">
    <location>
        <begin position="19"/>
        <end position="307"/>
    </location>
</feature>
<dbReference type="InterPro" id="IPR000719">
    <property type="entry name" value="Prot_kinase_dom"/>
</dbReference>
<gene>
    <name evidence="3" type="ORF">Q3O60_00205</name>
</gene>
<dbReference type="InterPro" id="IPR011009">
    <property type="entry name" value="Kinase-like_dom_sf"/>
</dbReference>
<dbReference type="Proteomes" id="UP001231616">
    <property type="component" value="Unassembled WGS sequence"/>
</dbReference>
<dbReference type="PANTHER" id="PTHR23150">
    <property type="entry name" value="SULFATASE MODIFYING FACTOR 1, 2"/>
    <property type="match status" value="1"/>
</dbReference>
<accession>A0ABT9GU88</accession>
<dbReference type="PROSITE" id="PS50011">
    <property type="entry name" value="PROTEIN_KINASE_DOM"/>
    <property type="match status" value="1"/>
</dbReference>
<dbReference type="SUPFAM" id="SSF56436">
    <property type="entry name" value="C-type lectin-like"/>
    <property type="match status" value="1"/>
</dbReference>
<dbReference type="PANTHER" id="PTHR23150:SF19">
    <property type="entry name" value="FORMYLGLYCINE-GENERATING ENZYME"/>
    <property type="match status" value="1"/>
</dbReference>
<dbReference type="Pfam" id="PF00069">
    <property type="entry name" value="Pkinase"/>
    <property type="match status" value="1"/>
</dbReference>
<dbReference type="EMBL" id="JAUZVZ010000001">
    <property type="protein sequence ID" value="MDP4534617.1"/>
    <property type="molecule type" value="Genomic_DNA"/>
</dbReference>
<name>A0ABT9GU88_9GAMM</name>
<proteinExistence type="predicted"/>
<evidence type="ECO:0000313" key="4">
    <source>
        <dbReference type="Proteomes" id="UP001231616"/>
    </source>
</evidence>
<dbReference type="InterPro" id="IPR042095">
    <property type="entry name" value="SUMF_sf"/>
</dbReference>
<evidence type="ECO:0000259" key="2">
    <source>
        <dbReference type="PROSITE" id="PS50011"/>
    </source>
</evidence>
<feature type="compositionally biased region" description="Polar residues" evidence="1">
    <location>
        <begin position="303"/>
        <end position="320"/>
    </location>
</feature>
<reference evidence="3 4" key="1">
    <citation type="submission" date="2023-08" db="EMBL/GenBank/DDBJ databases">
        <authorList>
            <person name="Joshi A."/>
            <person name="Thite S."/>
        </authorList>
    </citation>
    <scope>NUCLEOTIDE SEQUENCE [LARGE SCALE GENOMIC DNA]</scope>
    <source>
        <strain evidence="3 4">AC40</strain>
    </source>
</reference>
<protein>
    <submittedName>
        <fullName evidence="3">SUMF1/EgtB/PvdO family nonheme iron enzyme</fullName>
    </submittedName>
</protein>
<dbReference type="SMART" id="SM00220">
    <property type="entry name" value="S_TKc"/>
    <property type="match status" value="1"/>
</dbReference>
<dbReference type="InterPro" id="IPR051043">
    <property type="entry name" value="Sulfatase_Mod_Factor_Kinase"/>
</dbReference>